<protein>
    <recommendedName>
        <fullName evidence="4">THAP-type domain-containing protein</fullName>
    </recommendedName>
</protein>
<evidence type="ECO:0000256" key="1">
    <source>
        <dbReference type="SAM" id="Coils"/>
    </source>
</evidence>
<organism evidence="2 3">
    <name type="scientific">Sinanodonta woodiana</name>
    <name type="common">Chinese pond mussel</name>
    <name type="synonym">Anodonta woodiana</name>
    <dbReference type="NCBI Taxonomy" id="1069815"/>
    <lineage>
        <taxon>Eukaryota</taxon>
        <taxon>Metazoa</taxon>
        <taxon>Spiralia</taxon>
        <taxon>Lophotrochozoa</taxon>
        <taxon>Mollusca</taxon>
        <taxon>Bivalvia</taxon>
        <taxon>Autobranchia</taxon>
        <taxon>Heteroconchia</taxon>
        <taxon>Palaeoheterodonta</taxon>
        <taxon>Unionida</taxon>
        <taxon>Unionoidea</taxon>
        <taxon>Unionidae</taxon>
        <taxon>Unioninae</taxon>
        <taxon>Sinanodonta</taxon>
    </lineage>
</organism>
<keyword evidence="3" id="KW-1185">Reference proteome</keyword>
<proteinExistence type="predicted"/>
<sequence>MSAHCCCVGCNRRQQKGCNRRQQKGCESNELLPSTENWLTADHTTICSKYLIKGGPSRDLGDPDFVPTMFSYTPVGKNNDYLLQAKELFNRQKTIADEVLLSLNTFEESNVSGTSTETDRSMCDTSTQTDIDVSILQEILATNRQIKVQIDTLQKEKDFLLNDLAANLNERNDVQCKKCGTYEEIKRCR</sequence>
<feature type="coiled-coil region" evidence="1">
    <location>
        <begin position="136"/>
        <end position="170"/>
    </location>
</feature>
<accession>A0ABD3VQ33</accession>
<name>A0ABD3VQ33_SINWO</name>
<keyword evidence="1" id="KW-0175">Coiled coil</keyword>
<dbReference type="AlphaFoldDB" id="A0ABD3VQ33"/>
<gene>
    <name evidence="2" type="ORF">ACJMK2_005453</name>
</gene>
<evidence type="ECO:0000313" key="3">
    <source>
        <dbReference type="Proteomes" id="UP001634394"/>
    </source>
</evidence>
<reference evidence="2 3" key="1">
    <citation type="submission" date="2024-11" db="EMBL/GenBank/DDBJ databases">
        <title>Chromosome-level genome assembly of the freshwater bivalve Anodonta woodiana.</title>
        <authorList>
            <person name="Chen X."/>
        </authorList>
    </citation>
    <scope>NUCLEOTIDE SEQUENCE [LARGE SCALE GENOMIC DNA]</scope>
    <source>
        <strain evidence="2">MN2024</strain>
        <tissue evidence="2">Gills</tissue>
    </source>
</reference>
<dbReference type="Proteomes" id="UP001634394">
    <property type="component" value="Unassembled WGS sequence"/>
</dbReference>
<comment type="caution">
    <text evidence="2">The sequence shown here is derived from an EMBL/GenBank/DDBJ whole genome shotgun (WGS) entry which is preliminary data.</text>
</comment>
<dbReference type="EMBL" id="JBJQND010000010">
    <property type="protein sequence ID" value="KAL3863706.1"/>
    <property type="molecule type" value="Genomic_DNA"/>
</dbReference>
<evidence type="ECO:0008006" key="4">
    <source>
        <dbReference type="Google" id="ProtNLM"/>
    </source>
</evidence>
<evidence type="ECO:0000313" key="2">
    <source>
        <dbReference type="EMBL" id="KAL3863706.1"/>
    </source>
</evidence>